<dbReference type="Proteomes" id="UP000674234">
    <property type="component" value="Unassembled WGS sequence"/>
</dbReference>
<reference evidence="2" key="1">
    <citation type="submission" date="2021-02" db="EMBL/GenBank/DDBJ databases">
        <title>Draft genome sequence of Microbispora sp. RL4-1S isolated from rice leaves in Thailand.</title>
        <authorList>
            <person name="Muangham S."/>
            <person name="Duangmal K."/>
        </authorList>
    </citation>
    <scope>NUCLEOTIDE SEQUENCE</scope>
    <source>
        <strain evidence="2">RL4-1S</strain>
    </source>
</reference>
<protein>
    <submittedName>
        <fullName evidence="2">Uncharacterized protein</fullName>
    </submittedName>
</protein>
<organism evidence="2 3">
    <name type="scientific">Microbispora oryzae</name>
    <dbReference type="NCBI Taxonomy" id="2806554"/>
    <lineage>
        <taxon>Bacteria</taxon>
        <taxon>Bacillati</taxon>
        <taxon>Actinomycetota</taxon>
        <taxon>Actinomycetes</taxon>
        <taxon>Streptosporangiales</taxon>
        <taxon>Streptosporangiaceae</taxon>
        <taxon>Microbispora</taxon>
    </lineage>
</organism>
<feature type="transmembrane region" description="Helical" evidence="1">
    <location>
        <begin position="21"/>
        <end position="39"/>
    </location>
</feature>
<keyword evidence="1" id="KW-0472">Membrane</keyword>
<feature type="non-terminal residue" evidence="2">
    <location>
        <position position="70"/>
    </location>
</feature>
<dbReference type="RefSeq" id="WP_210159968.1">
    <property type="nucleotide sequence ID" value="NZ_JAFCNB010000068.1"/>
</dbReference>
<comment type="caution">
    <text evidence="2">The sequence shown here is derived from an EMBL/GenBank/DDBJ whole genome shotgun (WGS) entry which is preliminary data.</text>
</comment>
<dbReference type="EMBL" id="JAFCNB010000068">
    <property type="protein sequence ID" value="MBP2708713.1"/>
    <property type="molecule type" value="Genomic_DNA"/>
</dbReference>
<accession>A0A940WPK2</accession>
<evidence type="ECO:0000313" key="2">
    <source>
        <dbReference type="EMBL" id="MBP2708713.1"/>
    </source>
</evidence>
<gene>
    <name evidence="2" type="ORF">JOL79_33590</name>
</gene>
<sequence length="70" mass="7336">MRLISWFRRSSSAGGVWRRSVVVAWVLAVVGAGVGVTVVDQVARPVAAAAVAQVAVPPMGWASWNTFAAQ</sequence>
<dbReference type="AlphaFoldDB" id="A0A940WPK2"/>
<name>A0A940WPK2_9ACTN</name>
<proteinExistence type="predicted"/>
<keyword evidence="1" id="KW-1133">Transmembrane helix</keyword>
<evidence type="ECO:0000313" key="3">
    <source>
        <dbReference type="Proteomes" id="UP000674234"/>
    </source>
</evidence>
<keyword evidence="3" id="KW-1185">Reference proteome</keyword>
<keyword evidence="1" id="KW-0812">Transmembrane</keyword>
<evidence type="ECO:0000256" key="1">
    <source>
        <dbReference type="SAM" id="Phobius"/>
    </source>
</evidence>